<dbReference type="Proteomes" id="UP000002027">
    <property type="component" value="Chromosome 1"/>
</dbReference>
<dbReference type="HOGENOM" id="CLU_010363_0_3_0"/>
<dbReference type="CDD" id="cd07731">
    <property type="entry name" value="ComA-like_MBL-fold"/>
    <property type="match status" value="1"/>
</dbReference>
<feature type="domain" description="Metallo-beta-lactamase" evidence="1">
    <location>
        <begin position="56"/>
        <end position="259"/>
    </location>
</feature>
<dbReference type="Gene3D" id="3.60.15.10">
    <property type="entry name" value="Ribonuclease Z/Hydroxyacylglutathione hydrolase-like"/>
    <property type="match status" value="1"/>
</dbReference>
<evidence type="ECO:0000313" key="3">
    <source>
        <dbReference type="Proteomes" id="UP000002027"/>
    </source>
</evidence>
<dbReference type="InterPro" id="IPR036866">
    <property type="entry name" value="RibonucZ/Hydroxyglut_hydro"/>
</dbReference>
<reference evidence="2 3" key="2">
    <citation type="journal article" date="2010" name="Stand. Genomic Sci.">
        <title>Complete genome sequence of Desulfohalobium retbaense type strain (HR(100)).</title>
        <authorList>
            <person name="Spring S."/>
            <person name="Nolan M."/>
            <person name="Lapidus A."/>
            <person name="Glavina Del Rio T."/>
            <person name="Copeland A."/>
            <person name="Tice H."/>
            <person name="Cheng J.F."/>
            <person name="Lucas S."/>
            <person name="Land M."/>
            <person name="Chen F."/>
            <person name="Bruce D."/>
            <person name="Goodwin L."/>
            <person name="Pitluck S."/>
            <person name="Ivanova N."/>
            <person name="Mavromatis K."/>
            <person name="Mikhailova N."/>
            <person name="Pati A."/>
            <person name="Chen A."/>
            <person name="Palaniappan K."/>
            <person name="Hauser L."/>
            <person name="Chang Y.J."/>
            <person name="Jeffries C.D."/>
            <person name="Munk C."/>
            <person name="Kiss H."/>
            <person name="Chain P."/>
            <person name="Han C."/>
            <person name="Brettin T."/>
            <person name="Detter J.C."/>
            <person name="Schuler E."/>
            <person name="Goker M."/>
            <person name="Rohde M."/>
            <person name="Bristow J."/>
            <person name="Eisen J.A."/>
            <person name="Markowitz V."/>
            <person name="Hugenholtz P."/>
            <person name="Kyrpides N.C."/>
            <person name="Klenk H.P."/>
        </authorList>
    </citation>
    <scope>NUCLEOTIDE SEQUENCE [LARGE SCALE GENOMIC DNA]</scope>
    <source>
        <strain evidence="3">ATCC 49802 / DSM 20745 / S 6022</strain>
    </source>
</reference>
<reference evidence="3" key="1">
    <citation type="submission" date="2009-11" db="EMBL/GenBank/DDBJ databases">
        <title>The complete chromosome 1 of Sphaerobacter thermophilus DSM 20745.</title>
        <authorList>
            <person name="Lucas S."/>
            <person name="Copeland A."/>
            <person name="Lapidus A."/>
            <person name="Glavina del Rio T."/>
            <person name="Dalin E."/>
            <person name="Tice H."/>
            <person name="Bruce D."/>
            <person name="Goodwin L."/>
            <person name="Pitluck S."/>
            <person name="Kyrpides N."/>
            <person name="Mavromatis K."/>
            <person name="Ivanova N."/>
            <person name="Mikhailova N."/>
            <person name="LaButti K.M."/>
            <person name="Clum A."/>
            <person name="Sun H.I."/>
            <person name="Brettin T."/>
            <person name="Detter J.C."/>
            <person name="Han C."/>
            <person name="Larimer F."/>
            <person name="Land M."/>
            <person name="Hauser L."/>
            <person name="Markowitz V."/>
            <person name="Cheng J.F."/>
            <person name="Hugenholtz P."/>
            <person name="Woyke T."/>
            <person name="Wu D."/>
            <person name="Steenblock K."/>
            <person name="Schneider S."/>
            <person name="Pukall R."/>
            <person name="Goeker M."/>
            <person name="Klenk H.P."/>
            <person name="Eisen J.A."/>
        </authorList>
    </citation>
    <scope>NUCLEOTIDE SEQUENCE [LARGE SCALE GENOMIC DNA]</scope>
    <source>
        <strain evidence="3">ATCC 49802 / DSM 20745 / S 6022</strain>
    </source>
</reference>
<dbReference type="RefSeq" id="WP_012870767.1">
    <property type="nucleotide sequence ID" value="NC_013523.1"/>
</dbReference>
<dbReference type="InterPro" id="IPR001279">
    <property type="entry name" value="Metallo-B-lactamas"/>
</dbReference>
<dbReference type="STRING" id="479434.Sthe_0280"/>
<dbReference type="KEGG" id="sti:Sthe_0280"/>
<name>D1C6V8_SPHTD</name>
<sequence length="308" mass="33768">MNRRASRRLRWVILALALVLLLVILALALPSLIGDESGGREPGELTRIAFFDVGQGLSVGIITADGRSLLYDMGDREDAVDSVILSFFREHGIERLDYVVSSHPDQDHIGELATVLRRIPVGTYLDPAIENTNRAYLRGLQVVEEKGIPAQRARRGDAFELGERTRVEVLWPEPPFITDSDGEVHDNNNSVVLRVIDGDVRILLTGDIEEEAEEELLALDPSALRADLLQVAHHGSNSSSTMPFLDAVGARTAVISAGADNSYGHPHRETMQRLREAGMTVYRTDVDGTVVFVSDGTQIQLEGQEGTP</sequence>
<evidence type="ECO:0000313" key="2">
    <source>
        <dbReference type="EMBL" id="ACZ37719.1"/>
    </source>
</evidence>
<dbReference type="PANTHER" id="PTHR30619:SF1">
    <property type="entry name" value="RECOMBINATION PROTEIN 2"/>
    <property type="match status" value="1"/>
</dbReference>
<proteinExistence type="predicted"/>
<accession>D1C6V8</accession>
<dbReference type="EMBL" id="CP001823">
    <property type="protein sequence ID" value="ACZ37719.1"/>
    <property type="molecule type" value="Genomic_DNA"/>
</dbReference>
<evidence type="ECO:0000259" key="1">
    <source>
        <dbReference type="SMART" id="SM00849"/>
    </source>
</evidence>
<dbReference type="SMART" id="SM00849">
    <property type="entry name" value="Lactamase_B"/>
    <property type="match status" value="1"/>
</dbReference>
<dbReference type="PANTHER" id="PTHR30619">
    <property type="entry name" value="DNA INTERNALIZATION/COMPETENCE PROTEIN COMEC/REC2"/>
    <property type="match status" value="1"/>
</dbReference>
<dbReference type="InterPro" id="IPR052159">
    <property type="entry name" value="Competence_DNA_uptake"/>
</dbReference>
<dbReference type="Pfam" id="PF00753">
    <property type="entry name" value="Lactamase_B"/>
    <property type="match status" value="1"/>
</dbReference>
<protein>
    <submittedName>
        <fullName evidence="2">Beta-lactamase domain protein</fullName>
    </submittedName>
</protein>
<dbReference type="InParanoid" id="D1C6V8"/>
<dbReference type="OrthoDB" id="9761531at2"/>
<dbReference type="AlphaFoldDB" id="D1C6V8"/>
<dbReference type="InterPro" id="IPR035681">
    <property type="entry name" value="ComA-like_MBL"/>
</dbReference>
<dbReference type="SUPFAM" id="SSF56281">
    <property type="entry name" value="Metallo-hydrolase/oxidoreductase"/>
    <property type="match status" value="1"/>
</dbReference>
<gene>
    <name evidence="2" type="ordered locus">Sthe_0280</name>
</gene>
<organism evidence="2 3">
    <name type="scientific">Sphaerobacter thermophilus (strain ATCC 49802 / DSM 20745 / KCCM 41009 / NCIMB 13125 / S 6022)</name>
    <dbReference type="NCBI Taxonomy" id="479434"/>
    <lineage>
        <taxon>Bacteria</taxon>
        <taxon>Pseudomonadati</taxon>
        <taxon>Thermomicrobiota</taxon>
        <taxon>Thermomicrobia</taxon>
        <taxon>Sphaerobacterales</taxon>
        <taxon>Sphaerobacterineae</taxon>
        <taxon>Sphaerobacteraceae</taxon>
        <taxon>Sphaerobacter</taxon>
    </lineage>
</organism>
<dbReference type="eggNOG" id="COG2333">
    <property type="taxonomic scope" value="Bacteria"/>
</dbReference>
<keyword evidence="3" id="KW-1185">Reference proteome</keyword>